<accession>A0A7D7QWV5</accession>
<name>A0A7D7QWV5_9FLAO</name>
<evidence type="ECO:0000313" key="4">
    <source>
        <dbReference type="Proteomes" id="UP000539710"/>
    </source>
</evidence>
<dbReference type="RefSeq" id="WP_181887845.1">
    <property type="nucleotide sequence ID" value="NZ_CP059472.1"/>
</dbReference>
<organism evidence="2 3">
    <name type="scientific">Marnyiella aurantia</name>
    <dbReference type="NCBI Taxonomy" id="2758037"/>
    <lineage>
        <taxon>Bacteria</taxon>
        <taxon>Pseudomonadati</taxon>
        <taxon>Bacteroidota</taxon>
        <taxon>Flavobacteriia</taxon>
        <taxon>Flavobacteriales</taxon>
        <taxon>Weeksellaceae</taxon>
        <taxon>Marnyiella</taxon>
    </lineage>
</organism>
<evidence type="ECO:0000313" key="3">
    <source>
        <dbReference type="Proteomes" id="UP000515349"/>
    </source>
</evidence>
<reference evidence="2" key="1">
    <citation type="submission" date="2020-07" db="EMBL/GenBank/DDBJ databases">
        <title>Chryseobacterium sp. CX-624.</title>
        <authorList>
            <person name="Yang C."/>
        </authorList>
    </citation>
    <scope>NUCLEOTIDE SEQUENCE</scope>
    <source>
        <strain evidence="2">CX-624</strain>
    </source>
</reference>
<keyword evidence="4" id="KW-1185">Reference proteome</keyword>
<evidence type="ECO:0000313" key="1">
    <source>
        <dbReference type="EMBL" id="MBA5247742.1"/>
    </source>
</evidence>
<evidence type="ECO:0000313" key="2">
    <source>
        <dbReference type="EMBL" id="QMS97326.1"/>
    </source>
</evidence>
<dbReference type="Proteomes" id="UP000515349">
    <property type="component" value="Chromosome"/>
</dbReference>
<gene>
    <name evidence="2" type="ORF">H1R16_06135</name>
    <name evidence="1" type="ORF">H2507_11240</name>
</gene>
<dbReference type="KEGG" id="cbau:H1R16_06135"/>
<dbReference type="EMBL" id="CP059472">
    <property type="protein sequence ID" value="QMS97326.1"/>
    <property type="molecule type" value="Genomic_DNA"/>
</dbReference>
<dbReference type="AlphaFoldDB" id="A0A7D7QWV5"/>
<proteinExistence type="predicted"/>
<sequence length="224" mass="25645">MNKIFLILLFLHSAVCYTQEAECDTLSATNIEAVTINSKDYEKIEYSYGLKQEINFKLATVNPNAEYELGLIFKNTSGKNGRISNVILFLHKSAKNLPLANLELNFYIVDSLTGKPLEKLNTEQIIFTPTSRKKGSFKINVERFNILFPAEGALVSIKWLPTEKHDMQVGPAIRLTNYKDRLTYTRYNNDPTKWGNNFNFSKKPGIYTNAMIGLEVYIKRRTVD</sequence>
<reference evidence="4" key="3">
    <citation type="submission" date="2020-07" db="EMBL/GenBank/DDBJ databases">
        <title>Flavobacterium sp. xlx-214.</title>
        <authorList>
            <person name="Yang C."/>
        </authorList>
    </citation>
    <scope>NUCLEOTIDE SEQUENCE [LARGE SCALE GENOMIC DNA]</scope>
    <source>
        <strain evidence="4">CX-624</strain>
    </source>
</reference>
<reference evidence="3" key="2">
    <citation type="submission" date="2020-07" db="EMBL/GenBank/DDBJ databases">
        <title>Chryseobacterium sp.cx-624.</title>
        <authorList>
            <person name="Yang C."/>
        </authorList>
    </citation>
    <scope>NUCLEOTIDE SEQUENCE [LARGE SCALE GENOMIC DNA]</scope>
    <source>
        <strain evidence="3">cx-624</strain>
    </source>
</reference>
<dbReference type="EMBL" id="JACEUX010000004">
    <property type="protein sequence ID" value="MBA5247742.1"/>
    <property type="molecule type" value="Genomic_DNA"/>
</dbReference>
<dbReference type="Proteomes" id="UP000539710">
    <property type="component" value="Unassembled WGS sequence"/>
</dbReference>
<reference evidence="1" key="4">
    <citation type="submission" date="2020-07" db="EMBL/GenBank/DDBJ databases">
        <authorList>
            <person name="Yang C."/>
        </authorList>
    </citation>
    <scope>NUCLEOTIDE SEQUENCE</scope>
    <source>
        <strain evidence="1">Cx-624</strain>
    </source>
</reference>
<protein>
    <submittedName>
        <fullName evidence="2">Uncharacterized protein</fullName>
    </submittedName>
</protein>